<dbReference type="EMBL" id="LR791407">
    <property type="protein sequence ID" value="CAB3267269.1"/>
    <property type="molecule type" value="mRNA"/>
</dbReference>
<evidence type="ECO:0000256" key="8">
    <source>
        <dbReference type="ARBA" id="ARBA00023159"/>
    </source>
</evidence>
<dbReference type="InterPro" id="IPR012346">
    <property type="entry name" value="p53/RUNT-type_TF_DNA-bd_sf"/>
</dbReference>
<proteinExistence type="evidence at transcript level"/>
<dbReference type="Gene3D" id="4.10.170.10">
    <property type="entry name" value="p53-like tetramerisation domain"/>
    <property type="match status" value="1"/>
</dbReference>
<keyword evidence="10" id="KW-0539">Nucleus</keyword>
<dbReference type="InterPro" id="IPR011615">
    <property type="entry name" value="p53_DNA-bd"/>
</dbReference>
<dbReference type="SUPFAM" id="SSF47719">
    <property type="entry name" value="p53 tetramerization domain"/>
    <property type="match status" value="1"/>
</dbReference>
<dbReference type="InterPro" id="IPR002117">
    <property type="entry name" value="p53_tumour_suppressor"/>
</dbReference>
<protein>
    <submittedName>
        <fullName evidence="16">Tumor protein 63 isoform b</fullName>
    </submittedName>
</protein>
<comment type="cofactor">
    <cofactor evidence="11">
        <name>Zn(2+)</name>
        <dbReference type="ChEBI" id="CHEBI:29105"/>
    </cofactor>
    <text evidence="11">Binds 1 zinc ion per subunit.</text>
</comment>
<dbReference type="PANTHER" id="PTHR11447:SF16">
    <property type="entry name" value="P53 PROTEIN LONG FORM VARIANT 1"/>
    <property type="match status" value="1"/>
</dbReference>
<evidence type="ECO:0000256" key="9">
    <source>
        <dbReference type="ARBA" id="ARBA00023163"/>
    </source>
</evidence>
<gene>
    <name evidence="16" type="primary">Trp63</name>
</gene>
<dbReference type="Pfam" id="PF07710">
    <property type="entry name" value="P53_tetramer"/>
    <property type="match status" value="1"/>
</dbReference>
<sequence>MRQTINFHFSSFKLDHFQMQELQTLVSPSESFWNDITVVPPLFTFSETEGALENSLQLDVFSTNELSGFSTNQTETQNPGEESGNLNTISTAQNVQNSEENGYQCAPTYSNNGLMRTYSTDLSQHNNVTSIPSSLVVTQPNMVHQQTHTTPMGYHSSSPNNVDGTNSTHSSPYTPSPNAGYEYPTSPPTTKPSIPSSTDYAGEFDFHINFGEATESAPKSAQYTYSHQLNKLFVKMNVTCPVRFKCSRPPPMNSVIRAVAVFKRPEHVTDVVTRCPNHRIPDEASYIQSRHLIRAEMPNDSQVHYEVGQQDGRESVTVFYERPQVGAEYTTVLYKFMCLSSCVGGINRRPLLTVFTLELDGQVLGRRVVEVRICSCPGRDRSQEERKQRSHASASNAGGQENCPKRPFKNFQSTMEIIQNVTKKRKVSPSNGEQEEFVLKIRGREKYEIIRKVKEALDLMDHLSNEQIAAYRRKEDEDQAKQDDCHVVTTQDHTGNSAQAPQQVNTNDPAPAVSSVFTVTDPLPPVTATTIDNEPFSMTPSHSSHPLTVTPTGESPCDPSATCFSYASQQQPVFSSQSFWPQDGSTGFDVPDGQENKPQPALERQNTTDSQRFMNLLNGIPSSLVREASGLSTTSTTSSIKPGPGRHVTRVMLRQTISLNRDAEFAKLWKEENKETCSTSDQLCNFVTTNDDSSWLPGNIKTERGDECQEMVQQNNTIDTPTLEFL</sequence>
<dbReference type="PRINTS" id="PR00386">
    <property type="entry name" value="P53SUPPRESSR"/>
</dbReference>
<keyword evidence="5 11" id="KW-0862">Zinc</keyword>
<comment type="similarity">
    <text evidence="2">Belongs to the p53 family.</text>
</comment>
<dbReference type="GO" id="GO:0000978">
    <property type="term" value="F:RNA polymerase II cis-regulatory region sequence-specific DNA binding"/>
    <property type="evidence" value="ECO:0007669"/>
    <property type="project" value="TreeGrafter"/>
</dbReference>
<keyword evidence="4 11" id="KW-0479">Metal-binding</keyword>
<keyword evidence="8" id="KW-0010">Activator</keyword>
<feature type="binding site" evidence="11">
    <location>
        <position position="278"/>
    </location>
    <ligand>
        <name>Zn(2+)</name>
        <dbReference type="ChEBI" id="CHEBI:29105"/>
    </ligand>
</feature>
<comment type="subcellular location">
    <subcellularLocation>
        <location evidence="1">Nucleus</location>
    </subcellularLocation>
</comment>
<dbReference type="GO" id="GO:0051262">
    <property type="term" value="P:protein tetramerization"/>
    <property type="evidence" value="ECO:0007669"/>
    <property type="project" value="InterPro"/>
</dbReference>
<evidence type="ECO:0000256" key="3">
    <source>
        <dbReference type="ARBA" id="ARBA00022703"/>
    </source>
</evidence>
<evidence type="ECO:0000313" key="16">
    <source>
        <dbReference type="EMBL" id="CAB3267269.1"/>
    </source>
</evidence>
<dbReference type="InterPro" id="IPR010991">
    <property type="entry name" value="p53_tetrameristn"/>
</dbReference>
<keyword evidence="3" id="KW-0053">Apoptosis</keyword>
<evidence type="ECO:0000256" key="1">
    <source>
        <dbReference type="ARBA" id="ARBA00004123"/>
    </source>
</evidence>
<feature type="domain" description="p53 DNA-binding" evidence="14">
    <location>
        <begin position="197"/>
        <end position="388"/>
    </location>
</feature>
<dbReference type="PANTHER" id="PTHR11447">
    <property type="entry name" value="CELLULAR TUMOR ANTIGEN P53"/>
    <property type="match status" value="1"/>
</dbReference>
<dbReference type="InterPro" id="IPR036674">
    <property type="entry name" value="p53_tetramer_sf"/>
</dbReference>
<dbReference type="GO" id="GO:0006915">
    <property type="term" value="P:apoptotic process"/>
    <property type="evidence" value="ECO:0007669"/>
    <property type="project" value="UniProtKB-KW"/>
</dbReference>
<dbReference type="InterPro" id="IPR008967">
    <property type="entry name" value="p53-like_TF_DNA-bd_sf"/>
</dbReference>
<evidence type="ECO:0000256" key="2">
    <source>
        <dbReference type="ARBA" id="ARBA00006167"/>
    </source>
</evidence>
<dbReference type="GO" id="GO:0046872">
    <property type="term" value="F:metal ion binding"/>
    <property type="evidence" value="ECO:0007669"/>
    <property type="project" value="UniProtKB-KW"/>
</dbReference>
<accession>A0A6F9DVV8</accession>
<feature type="binding site" evidence="11">
    <location>
        <position position="275"/>
    </location>
    <ligand>
        <name>Zn(2+)</name>
        <dbReference type="ChEBI" id="CHEBI:29105"/>
    </ligand>
</feature>
<evidence type="ECO:0000256" key="12">
    <source>
        <dbReference type="PIRSR" id="PIRSR602117-2"/>
    </source>
</evidence>
<feature type="domain" description="p53 tetramerisation" evidence="15">
    <location>
        <begin position="424"/>
        <end position="467"/>
    </location>
</feature>
<feature type="region of interest" description="Disordered" evidence="13">
    <location>
        <begin position="147"/>
        <end position="198"/>
    </location>
</feature>
<feature type="compositionally biased region" description="Polar residues" evidence="13">
    <location>
        <begin position="147"/>
        <end position="177"/>
    </location>
</feature>
<dbReference type="GO" id="GO:0000981">
    <property type="term" value="F:DNA-binding transcription factor activity, RNA polymerase II-specific"/>
    <property type="evidence" value="ECO:0007669"/>
    <property type="project" value="TreeGrafter"/>
</dbReference>
<evidence type="ECO:0000256" key="5">
    <source>
        <dbReference type="ARBA" id="ARBA00022833"/>
    </source>
</evidence>
<keyword evidence="9" id="KW-0804">Transcription</keyword>
<dbReference type="Pfam" id="PF00870">
    <property type="entry name" value="P53"/>
    <property type="match status" value="1"/>
</dbReference>
<evidence type="ECO:0000259" key="15">
    <source>
        <dbReference type="Pfam" id="PF07710"/>
    </source>
</evidence>
<evidence type="ECO:0000256" key="4">
    <source>
        <dbReference type="ARBA" id="ARBA00022723"/>
    </source>
</evidence>
<evidence type="ECO:0000259" key="14">
    <source>
        <dbReference type="Pfam" id="PF00870"/>
    </source>
</evidence>
<feature type="binding site" evidence="11">
    <location>
        <position position="342"/>
    </location>
    <ligand>
        <name>Zn(2+)</name>
        <dbReference type="ChEBI" id="CHEBI:29105"/>
    </ligand>
</feature>
<dbReference type="GO" id="GO:0005634">
    <property type="term" value="C:nucleus"/>
    <property type="evidence" value="ECO:0007669"/>
    <property type="project" value="UniProtKB-SubCell"/>
</dbReference>
<dbReference type="Gene3D" id="2.60.40.720">
    <property type="match status" value="1"/>
</dbReference>
<feature type="site" description="Interaction with DNA" evidence="12">
    <location>
        <position position="219"/>
    </location>
</feature>
<evidence type="ECO:0000256" key="6">
    <source>
        <dbReference type="ARBA" id="ARBA00023015"/>
    </source>
</evidence>
<dbReference type="SUPFAM" id="SSF49417">
    <property type="entry name" value="p53-like transcription factors"/>
    <property type="match status" value="1"/>
</dbReference>
<organism evidence="16">
    <name type="scientific">Phallusia mammillata</name>
    <dbReference type="NCBI Taxonomy" id="59560"/>
    <lineage>
        <taxon>Eukaryota</taxon>
        <taxon>Metazoa</taxon>
        <taxon>Chordata</taxon>
        <taxon>Tunicata</taxon>
        <taxon>Ascidiacea</taxon>
        <taxon>Phlebobranchia</taxon>
        <taxon>Ascidiidae</taxon>
        <taxon>Phallusia</taxon>
    </lineage>
</organism>
<evidence type="ECO:0000256" key="7">
    <source>
        <dbReference type="ARBA" id="ARBA00023125"/>
    </source>
</evidence>
<name>A0A6F9DVV8_9ASCI</name>
<evidence type="ECO:0000256" key="13">
    <source>
        <dbReference type="SAM" id="MobiDB-lite"/>
    </source>
</evidence>
<feature type="region of interest" description="Disordered" evidence="13">
    <location>
        <begin position="380"/>
        <end position="406"/>
    </location>
</feature>
<evidence type="ECO:0000256" key="11">
    <source>
        <dbReference type="PIRSR" id="PIRSR602117-1"/>
    </source>
</evidence>
<evidence type="ECO:0000256" key="10">
    <source>
        <dbReference type="ARBA" id="ARBA00023242"/>
    </source>
</evidence>
<keyword evidence="6" id="KW-0805">Transcription regulation</keyword>
<dbReference type="AlphaFoldDB" id="A0A6F9DVV8"/>
<feature type="region of interest" description="Disordered" evidence="13">
    <location>
        <begin position="576"/>
        <end position="607"/>
    </location>
</feature>
<dbReference type="CDD" id="cd08367">
    <property type="entry name" value="P53"/>
    <property type="match status" value="1"/>
</dbReference>
<keyword evidence="7" id="KW-0238">DNA-binding</keyword>
<reference evidence="16" key="1">
    <citation type="submission" date="2020-04" db="EMBL/GenBank/DDBJ databases">
        <authorList>
            <person name="Neveu A P."/>
        </authorList>
    </citation>
    <scope>NUCLEOTIDE SEQUENCE</scope>
    <source>
        <tissue evidence="16">Whole embryo</tissue>
    </source>
</reference>
<feature type="binding site" evidence="11">
    <location>
        <position position="338"/>
    </location>
    <ligand>
        <name>Zn(2+)</name>
        <dbReference type="ChEBI" id="CHEBI:29105"/>
    </ligand>
</feature>